<dbReference type="KEGG" id="amuc:Pan181_54010"/>
<keyword evidence="3" id="KW-1185">Reference proteome</keyword>
<evidence type="ECO:0000313" key="2">
    <source>
        <dbReference type="EMBL" id="QDU59160.1"/>
    </source>
</evidence>
<evidence type="ECO:0000256" key="1">
    <source>
        <dbReference type="SAM" id="Phobius"/>
    </source>
</evidence>
<reference evidence="2 3" key="1">
    <citation type="submission" date="2019-02" db="EMBL/GenBank/DDBJ databases">
        <title>Deep-cultivation of Planctomycetes and their phenomic and genomic characterization uncovers novel biology.</title>
        <authorList>
            <person name="Wiegand S."/>
            <person name="Jogler M."/>
            <person name="Boedeker C."/>
            <person name="Pinto D."/>
            <person name="Vollmers J."/>
            <person name="Rivas-Marin E."/>
            <person name="Kohn T."/>
            <person name="Peeters S.H."/>
            <person name="Heuer A."/>
            <person name="Rast P."/>
            <person name="Oberbeckmann S."/>
            <person name="Bunk B."/>
            <person name="Jeske O."/>
            <person name="Meyerdierks A."/>
            <person name="Storesund J.E."/>
            <person name="Kallscheuer N."/>
            <person name="Luecker S."/>
            <person name="Lage O.M."/>
            <person name="Pohl T."/>
            <person name="Merkel B.J."/>
            <person name="Hornburger P."/>
            <person name="Mueller R.-W."/>
            <person name="Bruemmer F."/>
            <person name="Labrenz M."/>
            <person name="Spormann A.M."/>
            <person name="Op den Camp H."/>
            <person name="Overmann J."/>
            <person name="Amann R."/>
            <person name="Jetten M.S.M."/>
            <person name="Mascher T."/>
            <person name="Medema M.H."/>
            <person name="Devos D.P."/>
            <person name="Kaster A.-K."/>
            <person name="Ovreas L."/>
            <person name="Rohde M."/>
            <person name="Galperin M.Y."/>
            <person name="Jogler C."/>
        </authorList>
    </citation>
    <scope>NUCLEOTIDE SEQUENCE [LARGE SCALE GENOMIC DNA]</scope>
    <source>
        <strain evidence="2 3">Pan181</strain>
    </source>
</reference>
<feature type="transmembrane region" description="Helical" evidence="1">
    <location>
        <begin position="2076"/>
        <end position="2095"/>
    </location>
</feature>
<feature type="transmembrane region" description="Helical" evidence="1">
    <location>
        <begin position="2107"/>
        <end position="2127"/>
    </location>
</feature>
<keyword evidence="1" id="KW-1133">Transmembrane helix</keyword>
<protein>
    <submittedName>
        <fullName evidence="2">Uncharacterized protein</fullName>
    </submittedName>
</protein>
<name>A0A518AWU7_9BACT</name>
<keyword evidence="1" id="KW-0812">Transmembrane</keyword>
<evidence type="ECO:0000313" key="3">
    <source>
        <dbReference type="Proteomes" id="UP000315750"/>
    </source>
</evidence>
<dbReference type="RefSeq" id="WP_145251879.1">
    <property type="nucleotide sequence ID" value="NZ_CP036278.1"/>
</dbReference>
<sequence>MAKQSAFILVLSVLWTWGMCQPCEAQQVAPDSSEVLLRNIYVPADRPKSWPTDGETYLPIDKARLDKLLAEGNESIAVQSQPQVSQLLLYGVLEGTSGAAGRGAAQIECEQQTANWLSIDTSTLVINSAVWRSTTAPMWMGNNPATNRLAMQVPGSGWLDFRWQCPVSREVDGAREFWATLPKAVAACLVLDLPSDQVPEALPDSGVLISRVKPGDSLPFAAESLTVPATAATGSIRWLLRWGPESSPAWRVRPTTPSLTQSTSDATYDEQITYQVNESGVAVRQVFQISSTESLPELLTVDMPAPLVLRSARWNTTNLAAEQLSTGRVEITLPKKLTQTTTGDRRLTIDAWCPLASNEATSLSQIRLTQLYWQSGEIDVRLASSLRVEDLRLRNVVQLPVDGRPSRRQMTFAKLDSTSSLDLAVARRIANDTINIGRSVQLGLVGTTAICTTEFDRRALAPVQVLVADMVKDWQPTSVSVDTPYEVADWYVHQVDEQRQLVVRISTEATDPTADPLPLRLRVEANRPVTASNGWSPVKEFDILRWRNTTAATSLIAFEVEDGYRLEMNPQPTPLSEEAIPTYLGTLLPASLTAPVFNRAGFADSLQGYLTPAVAELDAVVLTSVLGVADQWKVGHRIECTPRSGSLGAVYVRLNDAAEAPPLWRLAGETTWRIAKRDESIRRNATWALELPRRQTGMFTIEIQPQVFPGLVCTPAVLHVVGEGLREHWMEVRSDQVRTISVASEGWSPTSESWPGTIPLQSTWKLVADDDLDARFVVNRDTGGESLPLAVISQANFYTTLVPQGDAQHQVAITVDNRAEAALQCELPAEAKHIHWHRLIEPADSPDGLMHKVTATKFSMPLVPERDVERFVVEFTLPAKLAHGAKVSLPSVKFDMPVNNAWWKLRYPQEFEPIDTPTVPMQAKSWSERLFGPLATDYWSLRGINPSPEPQLTLAETELPLGAALTASVEFRHPASWQAVRFLLLAAAALVGYLLWNRVTPLVILLAATVALALLLPASSSAWATSLWGGLLLALALRMLERAGRLAGGTRLEDSKGSFTFTATGAMLLLVLCAGSATADESLNASANQAEVKVESILIPMDESGNATSDTRYISSRLFAELLRRQQQSTTSDAWLISSPRYLGTWNTASTDAGRPNQPWELQFDLEVKAPGAVVSLPLQQTSADWSDTLQLDGTPVPIVWSDQGTRLTFAVQRVGKYRARVRFTPTIQRIAEVSTLRMQVLPLPESELRLTVPGQTQGLRVNQHPLRATNGTDEVFEVPLPVSNELLVEWKPEDNMVQTLLPADAWQWVSFTSEEVSFETWYRLSEGGLEGDLVPSVLLDGQPLGLPTESASGSTDWQLVEAPTRIDLTGGEQRIRVRLACQRSQMFGRLRVPAISLRGTSVAKRYVAVTYPTDQLVQVTGFSAAEAPLVTQFGELWPERDEPDFLGSTSENRRPLELSLRPTNSNALVEESIDVGCFDDQLKIRYQGAFTVGRWSPHFHRLDVAATLHVEEVMLTIAGETTPVSFSKPRDDKLLVLFTEQPSTAYQLTVIGTVDLQKGSGKERVDRADIPLIAAASDATARQQITLFAADNRTAKLVDGDIDAKRTDRLPVPPASWQAYALQQFTTSTMRTRPLSLEIRENKPQFRSSLLTTMVRRNNAWIADFGIMLDVRQGTLPEIELTWPDALVGQIDTTGTQQFELVPPENGVSRKLRIRLAQPLIAGEQQRISFRSAIQAENPERVSTPILQMQGAQQAEYYFGVIDAQRGLWVWEQATPTVAPASIEGLLAPWPAARLLKADGAGYPSLTWIADTAGLQVVRVPLVTTLVTPGAGDAITLNTQWFVPALRESTFELHLANRQAPVSVLVDGEPTNADYAEDGTLSLQVPDPWLPHVIELVSTADRHALTQGIGTATLTVRDTTADIEHRIWQLALPTHHYHAVAGSCEARPPLDAAAIELNQLLSASSSTSLRVSLPKEWNRYWVSVLSVAERKLRLAMSSDESDSVLVSPADETDEYEELLARASTEITRLQKWLPINNEPALAVPVSEPVVQQWFVQSSPVDLKLTVRDSSMADDWVRWLLAIGAVIAAAVHVTTRRRGGYPSLSFELGYPLLFFTAVVIGMVWWLWLWPRGLGLILAALAVLAWLRWNRLLAKQ</sequence>
<accession>A0A518AWU7</accession>
<keyword evidence="1" id="KW-0472">Membrane</keyword>
<feature type="transmembrane region" description="Helical" evidence="1">
    <location>
        <begin position="975"/>
        <end position="994"/>
    </location>
</feature>
<dbReference type="EMBL" id="CP036278">
    <property type="protein sequence ID" value="QDU59160.1"/>
    <property type="molecule type" value="Genomic_DNA"/>
</dbReference>
<proteinExistence type="predicted"/>
<feature type="transmembrane region" description="Helical" evidence="1">
    <location>
        <begin position="2133"/>
        <end position="2149"/>
    </location>
</feature>
<gene>
    <name evidence="2" type="ORF">Pan181_54010</name>
</gene>
<dbReference type="Proteomes" id="UP000315750">
    <property type="component" value="Chromosome"/>
</dbReference>
<feature type="transmembrane region" description="Helical" evidence="1">
    <location>
        <begin position="999"/>
        <end position="1016"/>
    </location>
</feature>
<organism evidence="2 3">
    <name type="scientific">Aeoliella mucimassa</name>
    <dbReference type="NCBI Taxonomy" id="2527972"/>
    <lineage>
        <taxon>Bacteria</taxon>
        <taxon>Pseudomonadati</taxon>
        <taxon>Planctomycetota</taxon>
        <taxon>Planctomycetia</taxon>
        <taxon>Pirellulales</taxon>
        <taxon>Lacipirellulaceae</taxon>
        <taxon>Aeoliella</taxon>
    </lineage>
</organism>
<dbReference type="OrthoDB" id="220177at2"/>